<proteinExistence type="predicted"/>
<dbReference type="Proteomes" id="UP001500604">
    <property type="component" value="Unassembled WGS sequence"/>
</dbReference>
<evidence type="ECO:0000256" key="1">
    <source>
        <dbReference type="SAM" id="MobiDB-lite"/>
    </source>
</evidence>
<name>A0ABP8V353_9GAMM</name>
<keyword evidence="3" id="KW-1185">Reference proteome</keyword>
<comment type="caution">
    <text evidence="2">The sequence shown here is derived from an EMBL/GenBank/DDBJ whole genome shotgun (WGS) entry which is preliminary data.</text>
</comment>
<organism evidence="2 3">
    <name type="scientific">Kistimonas scapharcae</name>
    <dbReference type="NCBI Taxonomy" id="1036133"/>
    <lineage>
        <taxon>Bacteria</taxon>
        <taxon>Pseudomonadati</taxon>
        <taxon>Pseudomonadota</taxon>
        <taxon>Gammaproteobacteria</taxon>
        <taxon>Oceanospirillales</taxon>
        <taxon>Endozoicomonadaceae</taxon>
        <taxon>Kistimonas</taxon>
    </lineage>
</organism>
<dbReference type="EMBL" id="BAABFL010000250">
    <property type="protein sequence ID" value="GAA4649671.1"/>
    <property type="molecule type" value="Genomic_DNA"/>
</dbReference>
<evidence type="ECO:0000313" key="3">
    <source>
        <dbReference type="Proteomes" id="UP001500604"/>
    </source>
</evidence>
<evidence type="ECO:0000313" key="2">
    <source>
        <dbReference type="EMBL" id="GAA4649671.1"/>
    </source>
</evidence>
<accession>A0ABP8V353</accession>
<gene>
    <name evidence="2" type="ORF">GCM10023116_19490</name>
</gene>
<protein>
    <submittedName>
        <fullName evidence="2">Uncharacterized protein</fullName>
    </submittedName>
</protein>
<reference evidence="3" key="1">
    <citation type="journal article" date="2019" name="Int. J. Syst. Evol. Microbiol.">
        <title>The Global Catalogue of Microorganisms (GCM) 10K type strain sequencing project: providing services to taxonomists for standard genome sequencing and annotation.</title>
        <authorList>
            <consortium name="The Broad Institute Genomics Platform"/>
            <consortium name="The Broad Institute Genome Sequencing Center for Infectious Disease"/>
            <person name="Wu L."/>
            <person name="Ma J."/>
        </authorList>
    </citation>
    <scope>NUCLEOTIDE SEQUENCE [LARGE SCALE GENOMIC DNA]</scope>
    <source>
        <strain evidence="3">JCM 17805</strain>
    </source>
</reference>
<sequence length="120" mass="13515">MEGESPDKAFNLVIGRGGGGRPTPNNLKKKSDLEIRNHSIAMYIASRMAAGATIYEASEELAEKVGLPDKDGTFKDYYVKKKRSLSPEMIEYYSSNENRFDTLLDFIKSELIGFHTDCRE</sequence>
<feature type="region of interest" description="Disordered" evidence="1">
    <location>
        <begin position="1"/>
        <end position="31"/>
    </location>
</feature>